<dbReference type="OrthoDB" id="7312911at2"/>
<evidence type="ECO:0000313" key="2">
    <source>
        <dbReference type="Proteomes" id="UP000199125"/>
    </source>
</evidence>
<keyword evidence="1" id="KW-0282">Flagellum</keyword>
<protein>
    <submittedName>
        <fullName evidence="1">Flagellar hook-associated protein 3 FlgL</fullName>
    </submittedName>
</protein>
<keyword evidence="2" id="KW-1185">Reference proteome</keyword>
<dbReference type="STRING" id="65735.SAMN04488075_2469"/>
<dbReference type="RefSeq" id="WP_090848387.1">
    <property type="nucleotide sequence ID" value="NZ_FNXG01000004.1"/>
</dbReference>
<dbReference type="EMBL" id="FNXG01000004">
    <property type="protein sequence ID" value="SEI04913.1"/>
    <property type="molecule type" value="Genomic_DNA"/>
</dbReference>
<organism evidence="1 2">
    <name type="scientific">Paracoccus alkenifer</name>
    <dbReference type="NCBI Taxonomy" id="65735"/>
    <lineage>
        <taxon>Bacteria</taxon>
        <taxon>Pseudomonadati</taxon>
        <taxon>Pseudomonadota</taxon>
        <taxon>Alphaproteobacteria</taxon>
        <taxon>Rhodobacterales</taxon>
        <taxon>Paracoccaceae</taxon>
        <taxon>Paracoccus</taxon>
    </lineage>
</organism>
<keyword evidence="1" id="KW-0969">Cilium</keyword>
<sequence>MTNSVSIGDLSRAALLRQANVQLKSRLLTLTQEAASGVKSDLAQAVGGNFGRLAQIESRLTALTAYRETSAIAQGELAGLQSALEAIGKIGSEIGTGMLSGGSAMDNTSITIRSRQARDDLDAVINLMNVDVGGRFVLSGTAVETRPLGDPAAILADARAQVAGLTDPAAIAAAVAGWFDAAPGGGGFVDSWYGGNTDPRPVAVGPHSSVTQTLTGIDPAFRDILKGLVLGALADDPGVGLAREDKAALISQAGAVTLTGVRALTTRRAEVGMQEEAIARDAARNAAETTAMMIAKTGIIEADPYETAAALTQTEANLENLYALTARLSRLSLVDYLR</sequence>
<keyword evidence="1" id="KW-0966">Cell projection</keyword>
<dbReference type="Proteomes" id="UP000199125">
    <property type="component" value="Unassembled WGS sequence"/>
</dbReference>
<evidence type="ECO:0000313" key="1">
    <source>
        <dbReference type="EMBL" id="SEI04913.1"/>
    </source>
</evidence>
<proteinExistence type="predicted"/>
<dbReference type="SUPFAM" id="SSF64518">
    <property type="entry name" value="Phase 1 flagellin"/>
    <property type="match status" value="1"/>
</dbReference>
<accession>A0A1H6MYH9</accession>
<reference evidence="2" key="1">
    <citation type="submission" date="2016-10" db="EMBL/GenBank/DDBJ databases">
        <authorList>
            <person name="Varghese N."/>
            <person name="Submissions S."/>
        </authorList>
    </citation>
    <scope>NUCLEOTIDE SEQUENCE [LARGE SCALE GENOMIC DNA]</scope>
    <source>
        <strain evidence="2">DSM 11593</strain>
    </source>
</reference>
<gene>
    <name evidence="1" type="ORF">SAMN04488075_2469</name>
</gene>
<dbReference type="AlphaFoldDB" id="A0A1H6MYH9"/>
<name>A0A1H6MYH9_9RHOB</name>